<feature type="chain" id="PRO_5002207898" description="Secreted protein" evidence="2">
    <location>
        <begin position="21"/>
        <end position="100"/>
    </location>
</feature>
<protein>
    <recommendedName>
        <fullName evidence="5">Secreted protein</fullName>
    </recommendedName>
</protein>
<evidence type="ECO:0000313" key="3">
    <source>
        <dbReference type="EMBL" id="KIK57082.1"/>
    </source>
</evidence>
<evidence type="ECO:0008006" key="5">
    <source>
        <dbReference type="Google" id="ProtNLM"/>
    </source>
</evidence>
<accession>A0A0D0CG32</accession>
<reference evidence="3 4" key="1">
    <citation type="submission" date="2014-04" db="EMBL/GenBank/DDBJ databases">
        <title>Evolutionary Origins and Diversification of the Mycorrhizal Mutualists.</title>
        <authorList>
            <consortium name="DOE Joint Genome Institute"/>
            <consortium name="Mycorrhizal Genomics Consortium"/>
            <person name="Kohler A."/>
            <person name="Kuo A."/>
            <person name="Nagy L.G."/>
            <person name="Floudas D."/>
            <person name="Copeland A."/>
            <person name="Barry K.W."/>
            <person name="Cichocki N."/>
            <person name="Veneault-Fourrey C."/>
            <person name="LaButti K."/>
            <person name="Lindquist E.A."/>
            <person name="Lipzen A."/>
            <person name="Lundell T."/>
            <person name="Morin E."/>
            <person name="Murat C."/>
            <person name="Riley R."/>
            <person name="Ohm R."/>
            <person name="Sun H."/>
            <person name="Tunlid A."/>
            <person name="Henrissat B."/>
            <person name="Grigoriev I.V."/>
            <person name="Hibbett D.S."/>
            <person name="Martin F."/>
        </authorList>
    </citation>
    <scope>NUCLEOTIDE SEQUENCE [LARGE SCALE GENOMIC DNA]</scope>
    <source>
        <strain evidence="3 4">FD-317 M1</strain>
    </source>
</reference>
<dbReference type="HOGENOM" id="CLU_2306474_0_0_1"/>
<organism evidence="3 4">
    <name type="scientific">Collybiopsis luxurians FD-317 M1</name>
    <dbReference type="NCBI Taxonomy" id="944289"/>
    <lineage>
        <taxon>Eukaryota</taxon>
        <taxon>Fungi</taxon>
        <taxon>Dikarya</taxon>
        <taxon>Basidiomycota</taxon>
        <taxon>Agaricomycotina</taxon>
        <taxon>Agaricomycetes</taxon>
        <taxon>Agaricomycetidae</taxon>
        <taxon>Agaricales</taxon>
        <taxon>Marasmiineae</taxon>
        <taxon>Omphalotaceae</taxon>
        <taxon>Collybiopsis</taxon>
        <taxon>Collybiopsis luxurians</taxon>
    </lineage>
</organism>
<dbReference type="AlphaFoldDB" id="A0A0D0CG32"/>
<gene>
    <name evidence="3" type="ORF">GYMLUDRAFT_773022</name>
</gene>
<evidence type="ECO:0000256" key="2">
    <source>
        <dbReference type="SAM" id="SignalP"/>
    </source>
</evidence>
<feature type="signal peptide" evidence="2">
    <location>
        <begin position="1"/>
        <end position="20"/>
    </location>
</feature>
<keyword evidence="4" id="KW-1185">Reference proteome</keyword>
<dbReference type="EMBL" id="KN834793">
    <property type="protein sequence ID" value="KIK57082.1"/>
    <property type="molecule type" value="Genomic_DNA"/>
</dbReference>
<dbReference type="Proteomes" id="UP000053593">
    <property type="component" value="Unassembled WGS sequence"/>
</dbReference>
<name>A0A0D0CG32_9AGAR</name>
<proteinExistence type="predicted"/>
<sequence length="100" mass="11249">MYPLILLVLLHPVLRVRVRAVPAPVRSGPNVNSEQHPHSSTHRLRPSHHHVQRLRWSKFHHCHYPESVLLAGSVVTTAAFSYKNVHSSGSSLKLNMGVIL</sequence>
<feature type="region of interest" description="Disordered" evidence="1">
    <location>
        <begin position="26"/>
        <end position="47"/>
    </location>
</feature>
<evidence type="ECO:0000313" key="4">
    <source>
        <dbReference type="Proteomes" id="UP000053593"/>
    </source>
</evidence>
<keyword evidence="2" id="KW-0732">Signal</keyword>
<evidence type="ECO:0000256" key="1">
    <source>
        <dbReference type="SAM" id="MobiDB-lite"/>
    </source>
</evidence>